<sequence length="575" mass="63208">MIKLFRFLKPYKKQVAAMLVLLLLKVLGTLYIPTLTAEIVNKGIIGADLNYIWRISGVMLLAAAIVVGVSILETYLSSHNAALIGRDIRNALFRKIQDLSFNDFNRFGTASMINRNTNDVIQIQQAFSTVVEMLLPAPFMTIAGLILAFSKDRILAFSIVGVMIIVILLALLLSKKAVPMFSKLQVLLDNMNRSVREKIIGVRVIRAFSRTGYEKKRMDETFTDYGKLGIRINKLFAVLMPLIILIMNLCTLMIIWVGGLRISSGMMQLGDLIAIIEYATITLTYLIMGIAAIMVIPKANISAERINAVLDIESSLSKELTKQNENSSTTKVEFRNVTFGYNGADEPVLHDISFCTGKGQTTAIIGSTGSGKSTIANLLMQFYEPQEGDIFIDGEDIRNLSVQTIRSEIGYIPQKAFLFSGTIADNLLHGKKDATFEEMLHATKIAQIDGFIAGLDKGFDSPVSQGGTNFSGGQKQRLSIARAIIRNPKIFVFDDSFSALDFKTDAKLRAALKSETADAAVIIVAQRISTIMDADQIIVLDNGRIAGKGTHNELLHGCQVYQQIAESQLSKEGLA</sequence>
<dbReference type="HOGENOM" id="CLU_000604_84_3_9"/>
<comment type="subcellular location">
    <subcellularLocation>
        <location evidence="1">Cell membrane</location>
        <topology evidence="1">Multi-pass membrane protein</topology>
    </subcellularLocation>
</comment>
<dbReference type="GO" id="GO:0015421">
    <property type="term" value="F:ABC-type oligopeptide transporter activity"/>
    <property type="evidence" value="ECO:0007669"/>
    <property type="project" value="TreeGrafter"/>
</dbReference>
<feature type="transmembrane region" description="Helical" evidence="9">
    <location>
        <begin position="52"/>
        <end position="76"/>
    </location>
</feature>
<protein>
    <submittedName>
        <fullName evidence="12">ABC transporter transmembrane region</fullName>
    </submittedName>
</protein>
<dbReference type="SMART" id="SM00382">
    <property type="entry name" value="AAA"/>
    <property type="match status" value="1"/>
</dbReference>
<feature type="transmembrane region" description="Helical" evidence="9">
    <location>
        <begin position="272"/>
        <end position="296"/>
    </location>
</feature>
<dbReference type="InterPro" id="IPR027417">
    <property type="entry name" value="P-loop_NTPase"/>
</dbReference>
<dbReference type="InterPro" id="IPR036640">
    <property type="entry name" value="ABC1_TM_sf"/>
</dbReference>
<keyword evidence="8 9" id="KW-0472">Membrane</keyword>
<keyword evidence="13" id="KW-1185">Reference proteome</keyword>
<evidence type="ECO:0000256" key="8">
    <source>
        <dbReference type="ARBA" id="ARBA00023136"/>
    </source>
</evidence>
<evidence type="ECO:0000256" key="2">
    <source>
        <dbReference type="ARBA" id="ARBA00022448"/>
    </source>
</evidence>
<dbReference type="Proteomes" id="UP000002730">
    <property type="component" value="Chromosome"/>
</dbReference>
<dbReference type="AlphaFoldDB" id="D9SU90"/>
<evidence type="ECO:0000256" key="7">
    <source>
        <dbReference type="ARBA" id="ARBA00022989"/>
    </source>
</evidence>
<evidence type="ECO:0000256" key="6">
    <source>
        <dbReference type="ARBA" id="ARBA00022840"/>
    </source>
</evidence>
<feature type="transmembrane region" description="Helical" evidence="9">
    <location>
        <begin position="154"/>
        <end position="173"/>
    </location>
</feature>
<keyword evidence="4 9" id="KW-0812">Transmembrane</keyword>
<evidence type="ECO:0000256" key="9">
    <source>
        <dbReference type="SAM" id="Phobius"/>
    </source>
</evidence>
<dbReference type="Pfam" id="PF00664">
    <property type="entry name" value="ABC_membrane"/>
    <property type="match status" value="1"/>
</dbReference>
<organism evidence="12 13">
    <name type="scientific">Clostridium cellulovorans (strain ATCC 35296 / DSM 3052 / OCM 3 / 743B)</name>
    <dbReference type="NCBI Taxonomy" id="573061"/>
    <lineage>
        <taxon>Bacteria</taxon>
        <taxon>Bacillati</taxon>
        <taxon>Bacillota</taxon>
        <taxon>Clostridia</taxon>
        <taxon>Eubacteriales</taxon>
        <taxon>Clostridiaceae</taxon>
        <taxon>Clostridium</taxon>
    </lineage>
</organism>
<dbReference type="Gene3D" id="1.20.1560.10">
    <property type="entry name" value="ABC transporter type 1, transmembrane domain"/>
    <property type="match status" value="1"/>
</dbReference>
<dbReference type="GO" id="GO:0005886">
    <property type="term" value="C:plasma membrane"/>
    <property type="evidence" value="ECO:0007669"/>
    <property type="project" value="UniProtKB-SubCell"/>
</dbReference>
<dbReference type="InterPro" id="IPR003439">
    <property type="entry name" value="ABC_transporter-like_ATP-bd"/>
</dbReference>
<accession>D9SU90</accession>
<feature type="transmembrane region" description="Helical" evidence="9">
    <location>
        <begin position="235"/>
        <end position="260"/>
    </location>
</feature>
<keyword evidence="3" id="KW-1003">Cell membrane</keyword>
<reference evidence="12 13" key="1">
    <citation type="submission" date="2010-08" db="EMBL/GenBank/DDBJ databases">
        <title>Complete sequence of Clostridium cellulovorans 743B.</title>
        <authorList>
            <consortium name="US DOE Joint Genome Institute"/>
            <person name="Lucas S."/>
            <person name="Copeland A."/>
            <person name="Lapidus A."/>
            <person name="Cheng J.-F."/>
            <person name="Bruce D."/>
            <person name="Goodwin L."/>
            <person name="Pitluck S."/>
            <person name="Chertkov O."/>
            <person name="Detter J.C."/>
            <person name="Han C."/>
            <person name="Tapia R."/>
            <person name="Land M."/>
            <person name="Hauser L."/>
            <person name="Chang Y.-J."/>
            <person name="Jeffries C."/>
            <person name="Kyrpides N."/>
            <person name="Ivanova N."/>
            <person name="Mikhailova N."/>
            <person name="Hemme C.L."/>
            <person name="Woyke T."/>
        </authorList>
    </citation>
    <scope>NUCLEOTIDE SEQUENCE [LARGE SCALE GENOMIC DNA]</scope>
    <source>
        <strain evidence="13">ATCC 35296 / DSM 3052 / OCM 3 / 743B</strain>
    </source>
</reference>
<keyword evidence="6" id="KW-0067">ATP-binding</keyword>
<dbReference type="InterPro" id="IPR039421">
    <property type="entry name" value="Type_1_exporter"/>
</dbReference>
<dbReference type="Gene3D" id="3.40.50.300">
    <property type="entry name" value="P-loop containing nucleotide triphosphate hydrolases"/>
    <property type="match status" value="1"/>
</dbReference>
<evidence type="ECO:0000256" key="3">
    <source>
        <dbReference type="ARBA" id="ARBA00022475"/>
    </source>
</evidence>
<dbReference type="CDD" id="cd18548">
    <property type="entry name" value="ABC_6TM_Tm287_like"/>
    <property type="match status" value="1"/>
</dbReference>
<dbReference type="FunFam" id="3.40.50.300:FF:000854">
    <property type="entry name" value="Multidrug ABC transporter ATP-binding protein"/>
    <property type="match status" value="1"/>
</dbReference>
<dbReference type="InterPro" id="IPR003593">
    <property type="entry name" value="AAA+_ATPase"/>
</dbReference>
<dbReference type="GO" id="GO:0005524">
    <property type="term" value="F:ATP binding"/>
    <property type="evidence" value="ECO:0007669"/>
    <property type="project" value="UniProtKB-KW"/>
</dbReference>
<dbReference type="InterPro" id="IPR017871">
    <property type="entry name" value="ABC_transporter-like_CS"/>
</dbReference>
<feature type="transmembrane region" description="Helical" evidence="9">
    <location>
        <begin position="130"/>
        <end position="148"/>
    </location>
</feature>
<dbReference type="SUPFAM" id="SSF90123">
    <property type="entry name" value="ABC transporter transmembrane region"/>
    <property type="match status" value="1"/>
</dbReference>
<dbReference type="Pfam" id="PF00005">
    <property type="entry name" value="ABC_tran"/>
    <property type="match status" value="1"/>
</dbReference>
<dbReference type="PANTHER" id="PTHR43394:SF1">
    <property type="entry name" value="ATP-BINDING CASSETTE SUB-FAMILY B MEMBER 10, MITOCHONDRIAL"/>
    <property type="match status" value="1"/>
</dbReference>
<evidence type="ECO:0000313" key="12">
    <source>
        <dbReference type="EMBL" id="ADL52845.1"/>
    </source>
</evidence>
<dbReference type="KEGG" id="ccb:Clocel_3159"/>
<dbReference type="PROSITE" id="PS50929">
    <property type="entry name" value="ABC_TM1F"/>
    <property type="match status" value="1"/>
</dbReference>
<gene>
    <name evidence="12" type="ordered locus">Clocel_3159</name>
</gene>
<evidence type="ECO:0000313" key="13">
    <source>
        <dbReference type="Proteomes" id="UP000002730"/>
    </source>
</evidence>
<dbReference type="eggNOG" id="COG1132">
    <property type="taxonomic scope" value="Bacteria"/>
</dbReference>
<dbReference type="InterPro" id="IPR011527">
    <property type="entry name" value="ABC1_TM_dom"/>
</dbReference>
<feature type="domain" description="ABC transmembrane type-1" evidence="11">
    <location>
        <begin position="16"/>
        <end position="298"/>
    </location>
</feature>
<keyword evidence="7 9" id="KW-1133">Transmembrane helix</keyword>
<evidence type="ECO:0000256" key="4">
    <source>
        <dbReference type="ARBA" id="ARBA00022692"/>
    </source>
</evidence>
<dbReference type="STRING" id="573061.Clocel_3159"/>
<dbReference type="GO" id="GO:0016887">
    <property type="term" value="F:ATP hydrolysis activity"/>
    <property type="evidence" value="ECO:0007669"/>
    <property type="project" value="InterPro"/>
</dbReference>
<dbReference type="OrthoDB" id="9762778at2"/>
<dbReference type="RefSeq" id="WP_010073228.1">
    <property type="nucleotide sequence ID" value="NC_014393.1"/>
</dbReference>
<keyword evidence="2" id="KW-0813">Transport</keyword>
<dbReference type="SUPFAM" id="SSF52540">
    <property type="entry name" value="P-loop containing nucleoside triphosphate hydrolases"/>
    <property type="match status" value="1"/>
</dbReference>
<evidence type="ECO:0000256" key="5">
    <source>
        <dbReference type="ARBA" id="ARBA00022741"/>
    </source>
</evidence>
<proteinExistence type="predicted"/>
<dbReference type="PROSITE" id="PS00211">
    <property type="entry name" value="ABC_TRANSPORTER_1"/>
    <property type="match status" value="1"/>
</dbReference>
<evidence type="ECO:0000256" key="1">
    <source>
        <dbReference type="ARBA" id="ARBA00004651"/>
    </source>
</evidence>
<evidence type="ECO:0000259" key="11">
    <source>
        <dbReference type="PROSITE" id="PS50929"/>
    </source>
</evidence>
<name>D9SU90_CLOC7</name>
<dbReference type="EMBL" id="CP002160">
    <property type="protein sequence ID" value="ADL52845.1"/>
    <property type="molecule type" value="Genomic_DNA"/>
</dbReference>
<feature type="domain" description="ABC transporter" evidence="10">
    <location>
        <begin position="332"/>
        <end position="567"/>
    </location>
</feature>
<keyword evidence="5" id="KW-0547">Nucleotide-binding</keyword>
<dbReference type="PANTHER" id="PTHR43394">
    <property type="entry name" value="ATP-DEPENDENT PERMEASE MDL1, MITOCHONDRIAL"/>
    <property type="match status" value="1"/>
</dbReference>
<evidence type="ECO:0000259" key="10">
    <source>
        <dbReference type="PROSITE" id="PS50893"/>
    </source>
</evidence>
<dbReference type="PROSITE" id="PS50893">
    <property type="entry name" value="ABC_TRANSPORTER_2"/>
    <property type="match status" value="1"/>
</dbReference>